<reference evidence="7 8" key="1">
    <citation type="submission" date="2019-11" db="EMBL/GenBank/DDBJ databases">
        <title>Genome sequences of 17 halophilic strains isolated from different environments.</title>
        <authorList>
            <person name="Furrow R.E."/>
        </authorList>
    </citation>
    <scope>NUCLEOTIDE SEQUENCE [LARGE SCALE GENOMIC DNA]</scope>
    <source>
        <strain evidence="7 8">22507_15_FS</strain>
    </source>
</reference>
<dbReference type="PANTHER" id="PTHR35791:SF1">
    <property type="entry name" value="UPF0754 MEMBRANE PROTEIN YHEB"/>
    <property type="match status" value="1"/>
</dbReference>
<accession>A0A9X4YE36</accession>
<keyword evidence="5 6" id="KW-0472">Membrane</keyword>
<protein>
    <submittedName>
        <fullName evidence="7">DUF445 family protein</fullName>
    </submittedName>
</protein>
<sequence>MDVDLTRWDSNFRRGLLASALVFGLLDYWFAGDNIWARAGFVITVAGLVGYFTNFLAIKMLFQPKQGQVLGWQGLVPKNKDQIARSLAESVQEQLLSPEIILDYIRERRLIETGTETMALWIDDHLQDPEVRKRITEVVVDLMRERGPEAMTRSLDFVEAALKDLARDPENIDQWWGQIRETLNTFLQSRENREWLAGKARHWLQQEVPRISGWLNRALEDYLRQKRRMGALGLGIKNIFSFDQDAISDILDRFINDPEVSDDFMTMLDAVVDGIQEEMEKPEVQALIQARLGTWIETLGTTTRDRILPLLVAQTDRYLQDETNWVRIEESLISTLQWLKKQGLNVLHSGKGQAWVSQGIELAVKRLDVTNVVEQQVRRLDTDELEKMVLDNTGGNLTVIQLLGGCLGLILGTVQVHLAFAVPIGALLVVVWLAWQLNERRNARNAAG</sequence>
<dbReference type="PANTHER" id="PTHR35791">
    <property type="entry name" value="UPF0754 MEMBRANE PROTEIN YHEB"/>
    <property type="match status" value="1"/>
</dbReference>
<gene>
    <name evidence="7" type="ORF">GLW01_14535</name>
</gene>
<feature type="transmembrane region" description="Helical" evidence="6">
    <location>
        <begin position="12"/>
        <end position="30"/>
    </location>
</feature>
<proteinExistence type="inferred from homology"/>
<dbReference type="AlphaFoldDB" id="A0A9X4YE36"/>
<evidence type="ECO:0000256" key="2">
    <source>
        <dbReference type="ARBA" id="ARBA00008053"/>
    </source>
</evidence>
<comment type="caution">
    <text evidence="7">The sequence shown here is derived from an EMBL/GenBank/DDBJ whole genome shotgun (WGS) entry which is preliminary data.</text>
</comment>
<feature type="transmembrane region" description="Helical" evidence="6">
    <location>
        <begin position="418"/>
        <end position="435"/>
    </location>
</feature>
<dbReference type="InterPro" id="IPR007383">
    <property type="entry name" value="DUF445"/>
</dbReference>
<evidence type="ECO:0000256" key="4">
    <source>
        <dbReference type="ARBA" id="ARBA00022989"/>
    </source>
</evidence>
<keyword evidence="3 6" id="KW-0812">Transmembrane</keyword>
<evidence type="ECO:0000256" key="5">
    <source>
        <dbReference type="ARBA" id="ARBA00023136"/>
    </source>
</evidence>
<dbReference type="RefSeq" id="WP_151439182.1">
    <property type="nucleotide sequence ID" value="NZ_WMEX01000009.1"/>
</dbReference>
<dbReference type="OrthoDB" id="3631561at2"/>
<evidence type="ECO:0000256" key="6">
    <source>
        <dbReference type="SAM" id="Phobius"/>
    </source>
</evidence>
<feature type="transmembrane region" description="Helical" evidence="6">
    <location>
        <begin position="36"/>
        <end position="58"/>
    </location>
</feature>
<name>A0A9X4YE36_9GAMM</name>
<dbReference type="Pfam" id="PF04286">
    <property type="entry name" value="DUF445"/>
    <property type="match status" value="1"/>
</dbReference>
<keyword evidence="8" id="KW-1185">Reference proteome</keyword>
<evidence type="ECO:0000313" key="8">
    <source>
        <dbReference type="Proteomes" id="UP000460751"/>
    </source>
</evidence>
<keyword evidence="4 6" id="KW-1133">Transmembrane helix</keyword>
<organism evidence="7 8">
    <name type="scientific">Vreelandella halophila</name>
    <dbReference type="NCBI Taxonomy" id="86177"/>
    <lineage>
        <taxon>Bacteria</taxon>
        <taxon>Pseudomonadati</taxon>
        <taxon>Pseudomonadota</taxon>
        <taxon>Gammaproteobacteria</taxon>
        <taxon>Oceanospirillales</taxon>
        <taxon>Halomonadaceae</taxon>
        <taxon>Vreelandella</taxon>
    </lineage>
</organism>
<dbReference type="Proteomes" id="UP000460751">
    <property type="component" value="Unassembled WGS sequence"/>
</dbReference>
<comment type="similarity">
    <text evidence="2">Belongs to the UPF0754 family.</text>
</comment>
<evidence type="ECO:0000256" key="1">
    <source>
        <dbReference type="ARBA" id="ARBA00004308"/>
    </source>
</evidence>
<dbReference type="EMBL" id="WMEX01000009">
    <property type="protein sequence ID" value="MYL28007.1"/>
    <property type="molecule type" value="Genomic_DNA"/>
</dbReference>
<dbReference type="GO" id="GO:0012505">
    <property type="term" value="C:endomembrane system"/>
    <property type="evidence" value="ECO:0007669"/>
    <property type="project" value="UniProtKB-SubCell"/>
</dbReference>
<evidence type="ECO:0000256" key="3">
    <source>
        <dbReference type="ARBA" id="ARBA00022692"/>
    </source>
</evidence>
<evidence type="ECO:0000313" key="7">
    <source>
        <dbReference type="EMBL" id="MYL28007.1"/>
    </source>
</evidence>
<comment type="subcellular location">
    <subcellularLocation>
        <location evidence="1">Endomembrane system</location>
    </subcellularLocation>
</comment>